<keyword evidence="1" id="KW-0812">Transmembrane</keyword>
<protein>
    <submittedName>
        <fullName evidence="2">Uncharacterized protein</fullName>
    </submittedName>
</protein>
<dbReference type="AlphaFoldDB" id="A0A1G2FCW3"/>
<comment type="caution">
    <text evidence="2">The sequence shown here is derived from an EMBL/GenBank/DDBJ whole genome shotgun (WGS) entry which is preliminary data.</text>
</comment>
<name>A0A1G2FCW3_9BACT</name>
<feature type="transmembrane region" description="Helical" evidence="1">
    <location>
        <begin position="91"/>
        <end position="114"/>
    </location>
</feature>
<proteinExistence type="predicted"/>
<evidence type="ECO:0000313" key="3">
    <source>
        <dbReference type="Proteomes" id="UP000176974"/>
    </source>
</evidence>
<feature type="transmembrane region" description="Helical" evidence="1">
    <location>
        <begin position="60"/>
        <end position="79"/>
    </location>
</feature>
<dbReference type="Proteomes" id="UP000176974">
    <property type="component" value="Unassembled WGS sequence"/>
</dbReference>
<feature type="transmembrane region" description="Helical" evidence="1">
    <location>
        <begin position="35"/>
        <end position="53"/>
    </location>
</feature>
<evidence type="ECO:0000313" key="2">
    <source>
        <dbReference type="EMBL" id="OGZ35381.1"/>
    </source>
</evidence>
<keyword evidence="1" id="KW-1133">Transmembrane helix</keyword>
<reference evidence="2 3" key="1">
    <citation type="journal article" date="2016" name="Nat. Commun.">
        <title>Thousands of microbial genomes shed light on interconnected biogeochemical processes in an aquifer system.</title>
        <authorList>
            <person name="Anantharaman K."/>
            <person name="Brown C.T."/>
            <person name="Hug L.A."/>
            <person name="Sharon I."/>
            <person name="Castelle C.J."/>
            <person name="Probst A.J."/>
            <person name="Thomas B.C."/>
            <person name="Singh A."/>
            <person name="Wilkins M.J."/>
            <person name="Karaoz U."/>
            <person name="Brodie E.L."/>
            <person name="Williams K.H."/>
            <person name="Hubbard S.S."/>
            <person name="Banfield J.F."/>
        </authorList>
    </citation>
    <scope>NUCLEOTIDE SEQUENCE [LARGE SCALE GENOMIC DNA]</scope>
</reference>
<organism evidence="2 3">
    <name type="scientific">Candidatus Portnoybacteria bacterium RIFCSPHIGHO2_01_FULL_40_12b</name>
    <dbReference type="NCBI Taxonomy" id="1801994"/>
    <lineage>
        <taxon>Bacteria</taxon>
        <taxon>Candidatus Portnoyibacteriota</taxon>
    </lineage>
</organism>
<gene>
    <name evidence="2" type="ORF">A2815_01565</name>
</gene>
<evidence type="ECO:0000256" key="1">
    <source>
        <dbReference type="SAM" id="Phobius"/>
    </source>
</evidence>
<accession>A0A1G2FCW3</accession>
<sequence length="126" mass="13968">MRKIRFFLAGLATIIFLTTPWWLSRIVSISPSVYGGIGFGEGVIMIFIWCWALRDGLAAWIGLRLLLGTGGTVGFIYVATTVKEFSSVYPVAVPIATTLLFTGAIVCWLSCLYWPEFDKVKTNSCF</sequence>
<keyword evidence="1" id="KW-0472">Membrane</keyword>
<dbReference type="EMBL" id="MHMY01000011">
    <property type="protein sequence ID" value="OGZ35381.1"/>
    <property type="molecule type" value="Genomic_DNA"/>
</dbReference>